<dbReference type="RefSeq" id="WP_339852961.1">
    <property type="nucleotide sequence ID" value="NZ_CAXAXR010000004.1"/>
</dbReference>
<dbReference type="Pfam" id="PF13704">
    <property type="entry name" value="Glyco_tranf_2_4"/>
    <property type="match status" value="1"/>
</dbReference>
<evidence type="ECO:0000313" key="1">
    <source>
        <dbReference type="EMBL" id="HAR53359.1"/>
    </source>
</evidence>
<organism evidence="1 2">
    <name type="scientific">Roseovarius nubinhibens</name>
    <dbReference type="NCBI Taxonomy" id="314263"/>
    <lineage>
        <taxon>Bacteria</taxon>
        <taxon>Pseudomonadati</taxon>
        <taxon>Pseudomonadota</taxon>
        <taxon>Alphaproteobacteria</taxon>
        <taxon>Rhodobacterales</taxon>
        <taxon>Roseobacteraceae</taxon>
        <taxon>Roseovarius</taxon>
    </lineage>
</organism>
<sequence>MTDANAPTPDPTTRWGIVATVKADCDAILDFAAHHLALGAHRIHLFLDEDNPEARAALATRPRVQVTVCDDAHWARWDGRPEKHQARQTKNATFAYRRRPGVDWLAHIDVDEFLWPDRPIGEQLAALPDDTDVVRVYPIEALAPVDDSAHPGLWFKSYARQQALRRRQTAEIYPEFGPHLNGGFLSHVAGKVFIRTRIPKVNFRIHNGFVQGEQLSAETSLAETKLCHLHARDFDHFLQAYRYRLARGSYRADLKPAPTPDGAGLNLNALFSLLETEGGEAALRRFYAEVCEASPALRTRLADHDHLHRIDLDLAAKRARFFPQTASTVAK</sequence>
<keyword evidence="1" id="KW-0808">Transferase</keyword>
<protein>
    <submittedName>
        <fullName evidence="1">Glycosyltransferase family 2 protein</fullName>
    </submittedName>
</protein>
<evidence type="ECO:0000313" key="2">
    <source>
        <dbReference type="Proteomes" id="UP000264719"/>
    </source>
</evidence>
<reference evidence="1 2" key="1">
    <citation type="journal article" date="2018" name="Nat. Biotechnol.">
        <title>A standardized bacterial taxonomy based on genome phylogeny substantially revises the tree of life.</title>
        <authorList>
            <person name="Parks D.H."/>
            <person name="Chuvochina M."/>
            <person name="Waite D.W."/>
            <person name="Rinke C."/>
            <person name="Skarshewski A."/>
            <person name="Chaumeil P.A."/>
            <person name="Hugenholtz P."/>
        </authorList>
    </citation>
    <scope>NUCLEOTIDE SEQUENCE [LARGE SCALE GENOMIC DNA]</scope>
    <source>
        <strain evidence="1">UBA9169</strain>
    </source>
</reference>
<dbReference type="GO" id="GO:0016740">
    <property type="term" value="F:transferase activity"/>
    <property type="evidence" value="ECO:0007669"/>
    <property type="project" value="UniProtKB-KW"/>
</dbReference>
<gene>
    <name evidence="1" type="ORF">DCS45_16010</name>
</gene>
<proteinExistence type="predicted"/>
<dbReference type="AlphaFoldDB" id="A0A348WFP7"/>
<name>A0A348WFP7_9RHOB</name>
<dbReference type="Proteomes" id="UP000264719">
    <property type="component" value="Unassembled WGS sequence"/>
</dbReference>
<comment type="caution">
    <text evidence="1">The sequence shown here is derived from an EMBL/GenBank/DDBJ whole genome shotgun (WGS) entry which is preliminary data.</text>
</comment>
<dbReference type="EMBL" id="DMVW01000155">
    <property type="protein sequence ID" value="HAR53359.1"/>
    <property type="molecule type" value="Genomic_DNA"/>
</dbReference>
<accession>A0A348WFP7</accession>